<dbReference type="InterPro" id="IPR050245">
    <property type="entry name" value="PrsA_foldase"/>
</dbReference>
<evidence type="ECO:0000256" key="2">
    <source>
        <dbReference type="ARBA" id="ARBA00013194"/>
    </source>
</evidence>
<name>A0A8J6XLL7_9CYAN</name>
<evidence type="ECO:0000256" key="6">
    <source>
        <dbReference type="PROSITE-ProRule" id="PRU00278"/>
    </source>
</evidence>
<dbReference type="Gene3D" id="3.10.50.40">
    <property type="match status" value="1"/>
</dbReference>
<dbReference type="PANTHER" id="PTHR47245:SF1">
    <property type="entry name" value="FOLDASE PROTEIN PRSA"/>
    <property type="match status" value="1"/>
</dbReference>
<dbReference type="InterPro" id="IPR000297">
    <property type="entry name" value="PPIase_PpiC"/>
</dbReference>
<proteinExistence type="predicted"/>
<keyword evidence="9" id="KW-1185">Reference proteome</keyword>
<dbReference type="Proteomes" id="UP000629098">
    <property type="component" value="Unassembled WGS sequence"/>
</dbReference>
<feature type="domain" description="PpiC" evidence="7">
    <location>
        <begin position="114"/>
        <end position="206"/>
    </location>
</feature>
<accession>A0A8J6XLL7</accession>
<dbReference type="SUPFAM" id="SSF54534">
    <property type="entry name" value="FKBP-like"/>
    <property type="match status" value="1"/>
</dbReference>
<organism evidence="8 9">
    <name type="scientific">Iningainema tapete BLCC-T55</name>
    <dbReference type="NCBI Taxonomy" id="2748662"/>
    <lineage>
        <taxon>Bacteria</taxon>
        <taxon>Bacillati</taxon>
        <taxon>Cyanobacteriota</taxon>
        <taxon>Cyanophyceae</taxon>
        <taxon>Nostocales</taxon>
        <taxon>Scytonemataceae</taxon>
        <taxon>Iningainema tapete</taxon>
    </lineage>
</organism>
<dbReference type="EC" id="5.2.1.8" evidence="2"/>
<reference evidence="8" key="1">
    <citation type="submission" date="2020-09" db="EMBL/GenBank/DDBJ databases">
        <title>Iningainema tapete sp. nov. (Scytonemataceae, Cyanobacteria) from greenhouses in central Florida (USA) produces two types of nodularin with biosynthetic potential for microcystin-LR and anabaenopeptins.</title>
        <authorList>
            <person name="Berthold D.E."/>
            <person name="Lefler F.W."/>
            <person name="Huang I.-S."/>
            <person name="Abdulla H."/>
            <person name="Zimba P.V."/>
            <person name="Laughinghouse H.D. IV."/>
        </authorList>
    </citation>
    <scope>NUCLEOTIDE SEQUENCE</scope>
    <source>
        <strain evidence="8">BLCCT55</strain>
    </source>
</reference>
<dbReference type="InterPro" id="IPR046357">
    <property type="entry name" value="PPIase_dom_sf"/>
</dbReference>
<evidence type="ECO:0000256" key="3">
    <source>
        <dbReference type="ARBA" id="ARBA00022729"/>
    </source>
</evidence>
<comment type="catalytic activity">
    <reaction evidence="1">
        <text>[protein]-peptidylproline (omega=180) = [protein]-peptidylproline (omega=0)</text>
        <dbReference type="Rhea" id="RHEA:16237"/>
        <dbReference type="Rhea" id="RHEA-COMP:10747"/>
        <dbReference type="Rhea" id="RHEA-COMP:10748"/>
        <dbReference type="ChEBI" id="CHEBI:83833"/>
        <dbReference type="ChEBI" id="CHEBI:83834"/>
        <dbReference type="EC" id="5.2.1.8"/>
    </reaction>
</comment>
<sequence length="258" mass="29895">MNQVLHIASNEIATSEIIPTLTSYNMIPQLICESIINRAIASITCSEEETANALEQFYQNWDLTTQEKRLAWRQRYSLTQEQLEQLATRKLRIEKFKQVTWGNQLEFYFLKRKKQLDKVIYSLIRTEERGTANELYFRIKEGEQSLAELAQEYSIGIEADTNGILGPVELGNLPVNLAQLLYTSQVGIIQPPVPFGESWLIVRVEKLIPAQLDDFMRQRLLQENFEAWFQQQLSQLSPEEQIWMGVKRKVSIQQALAA</sequence>
<dbReference type="PROSITE" id="PS50198">
    <property type="entry name" value="PPIC_PPIASE_2"/>
    <property type="match status" value="1"/>
</dbReference>
<keyword evidence="5 6" id="KW-0413">Isomerase</keyword>
<protein>
    <recommendedName>
        <fullName evidence="2">peptidylprolyl isomerase</fullName>
        <ecNumber evidence="2">5.2.1.8</ecNumber>
    </recommendedName>
</protein>
<dbReference type="PANTHER" id="PTHR47245">
    <property type="entry name" value="PEPTIDYLPROLYL ISOMERASE"/>
    <property type="match status" value="1"/>
</dbReference>
<evidence type="ECO:0000313" key="9">
    <source>
        <dbReference type="Proteomes" id="UP000629098"/>
    </source>
</evidence>
<evidence type="ECO:0000256" key="1">
    <source>
        <dbReference type="ARBA" id="ARBA00000971"/>
    </source>
</evidence>
<dbReference type="Pfam" id="PF00639">
    <property type="entry name" value="Rotamase"/>
    <property type="match status" value="1"/>
</dbReference>
<comment type="caution">
    <text evidence="8">The sequence shown here is derived from an EMBL/GenBank/DDBJ whole genome shotgun (WGS) entry which is preliminary data.</text>
</comment>
<keyword evidence="4 6" id="KW-0697">Rotamase</keyword>
<evidence type="ECO:0000259" key="7">
    <source>
        <dbReference type="PROSITE" id="PS50198"/>
    </source>
</evidence>
<evidence type="ECO:0000313" key="8">
    <source>
        <dbReference type="EMBL" id="MBD2773151.1"/>
    </source>
</evidence>
<dbReference type="AlphaFoldDB" id="A0A8J6XLL7"/>
<dbReference type="GO" id="GO:0003755">
    <property type="term" value="F:peptidyl-prolyl cis-trans isomerase activity"/>
    <property type="evidence" value="ECO:0007669"/>
    <property type="project" value="UniProtKB-KW"/>
</dbReference>
<dbReference type="EMBL" id="JACXAE010000049">
    <property type="protein sequence ID" value="MBD2773151.1"/>
    <property type="molecule type" value="Genomic_DNA"/>
</dbReference>
<evidence type="ECO:0000256" key="4">
    <source>
        <dbReference type="ARBA" id="ARBA00023110"/>
    </source>
</evidence>
<evidence type="ECO:0000256" key="5">
    <source>
        <dbReference type="ARBA" id="ARBA00023235"/>
    </source>
</evidence>
<keyword evidence="3" id="KW-0732">Signal</keyword>
<gene>
    <name evidence="8" type="ORF">ICL16_14020</name>
</gene>
<dbReference type="RefSeq" id="WP_190828584.1">
    <property type="nucleotide sequence ID" value="NZ_CAWPPI010000049.1"/>
</dbReference>